<feature type="domain" description="HMA" evidence="1">
    <location>
        <begin position="53"/>
        <end position="117"/>
    </location>
</feature>
<evidence type="ECO:0000313" key="3">
    <source>
        <dbReference type="Proteomes" id="UP000826793"/>
    </source>
</evidence>
<sequence>MLPTIFISVVLLLIVVFAVRSYSKKLKSGCCGAGGDSVKKVRPGDRDIAHYPYAKTIHVEGMHCENCARRVENAFNGQEGCLAKVSLHKKTAQVFSKREIPDEELKQVVRKLGYRPVAVEPGGK</sequence>
<protein>
    <submittedName>
        <fullName evidence="2">Cation transporter</fullName>
    </submittedName>
</protein>
<dbReference type="EMBL" id="DWXG01000040">
    <property type="protein sequence ID" value="HJB97952.1"/>
    <property type="molecule type" value="Genomic_DNA"/>
</dbReference>
<dbReference type="Gene3D" id="3.30.70.100">
    <property type="match status" value="1"/>
</dbReference>
<dbReference type="AlphaFoldDB" id="A0A9D2SFZ8"/>
<dbReference type="InterPro" id="IPR006121">
    <property type="entry name" value="HMA_dom"/>
</dbReference>
<proteinExistence type="predicted"/>
<evidence type="ECO:0000313" key="2">
    <source>
        <dbReference type="EMBL" id="HJB97952.1"/>
    </source>
</evidence>
<name>A0A9D2SFZ8_9FIRM</name>
<evidence type="ECO:0000259" key="1">
    <source>
        <dbReference type="PROSITE" id="PS50846"/>
    </source>
</evidence>
<reference evidence="2" key="2">
    <citation type="submission" date="2021-04" db="EMBL/GenBank/DDBJ databases">
        <authorList>
            <person name="Gilroy R."/>
        </authorList>
    </citation>
    <scope>NUCLEOTIDE SEQUENCE</scope>
    <source>
        <strain evidence="2">CHK185-1770</strain>
    </source>
</reference>
<dbReference type="CDD" id="cd00371">
    <property type="entry name" value="HMA"/>
    <property type="match status" value="1"/>
</dbReference>
<gene>
    <name evidence="2" type="ORF">H9710_05150</name>
</gene>
<comment type="caution">
    <text evidence="2">The sequence shown here is derived from an EMBL/GenBank/DDBJ whole genome shotgun (WGS) entry which is preliminary data.</text>
</comment>
<dbReference type="Proteomes" id="UP000826793">
    <property type="component" value="Unassembled WGS sequence"/>
</dbReference>
<dbReference type="GO" id="GO:0046872">
    <property type="term" value="F:metal ion binding"/>
    <property type="evidence" value="ECO:0007669"/>
    <property type="project" value="InterPro"/>
</dbReference>
<organism evidence="2 3">
    <name type="scientific">Candidatus Acutalibacter pullicola</name>
    <dbReference type="NCBI Taxonomy" id="2838417"/>
    <lineage>
        <taxon>Bacteria</taxon>
        <taxon>Bacillati</taxon>
        <taxon>Bacillota</taxon>
        <taxon>Clostridia</taxon>
        <taxon>Eubacteriales</taxon>
        <taxon>Acutalibacteraceae</taxon>
        <taxon>Acutalibacter</taxon>
    </lineage>
</organism>
<dbReference type="Pfam" id="PF00403">
    <property type="entry name" value="HMA"/>
    <property type="match status" value="1"/>
</dbReference>
<dbReference type="PROSITE" id="PS50846">
    <property type="entry name" value="HMA_2"/>
    <property type="match status" value="1"/>
</dbReference>
<reference evidence="2" key="1">
    <citation type="journal article" date="2021" name="PeerJ">
        <title>Extensive microbial diversity within the chicken gut microbiome revealed by metagenomics and culture.</title>
        <authorList>
            <person name="Gilroy R."/>
            <person name="Ravi A."/>
            <person name="Getino M."/>
            <person name="Pursley I."/>
            <person name="Horton D.L."/>
            <person name="Alikhan N.F."/>
            <person name="Baker D."/>
            <person name="Gharbi K."/>
            <person name="Hall N."/>
            <person name="Watson M."/>
            <person name="Adriaenssens E.M."/>
            <person name="Foster-Nyarko E."/>
            <person name="Jarju S."/>
            <person name="Secka A."/>
            <person name="Antonio M."/>
            <person name="Oren A."/>
            <person name="Chaudhuri R.R."/>
            <person name="La Ragione R."/>
            <person name="Hildebrand F."/>
            <person name="Pallen M.J."/>
        </authorList>
    </citation>
    <scope>NUCLEOTIDE SEQUENCE</scope>
    <source>
        <strain evidence="2">CHK185-1770</strain>
    </source>
</reference>
<dbReference type="SUPFAM" id="SSF55008">
    <property type="entry name" value="HMA, heavy metal-associated domain"/>
    <property type="match status" value="1"/>
</dbReference>
<dbReference type="InterPro" id="IPR036163">
    <property type="entry name" value="HMA_dom_sf"/>
</dbReference>
<accession>A0A9D2SFZ8</accession>